<sequence>MWRITHIAIVSGSQTNVFVCTSASWLNFGISGHQISEQTRMAILNLFSWFSCSNIDPQFCRDGSSMCEFTRKRRSSPFLLSDTWSNHQKTKGRYSRWRSFHDETKQRVVLQLC</sequence>
<dbReference type="EMBL" id="HACM01006861">
    <property type="protein sequence ID" value="CRZ07303.1"/>
    <property type="molecule type" value="Transcribed_RNA"/>
</dbReference>
<evidence type="ECO:0000313" key="1">
    <source>
        <dbReference type="EMBL" id="CRZ07303.1"/>
    </source>
</evidence>
<accession>A0A0H5QZB7</accession>
<protein>
    <submittedName>
        <fullName evidence="1">Uncharacterized protein</fullName>
    </submittedName>
</protein>
<proteinExistence type="predicted"/>
<dbReference type="AlphaFoldDB" id="A0A0H5QZB7"/>
<name>A0A0H5QZB7_9EUKA</name>
<organism evidence="1">
    <name type="scientific">Spongospora subterranea</name>
    <dbReference type="NCBI Taxonomy" id="70186"/>
    <lineage>
        <taxon>Eukaryota</taxon>
        <taxon>Sar</taxon>
        <taxon>Rhizaria</taxon>
        <taxon>Endomyxa</taxon>
        <taxon>Phytomyxea</taxon>
        <taxon>Plasmodiophorida</taxon>
        <taxon>Plasmodiophoridae</taxon>
        <taxon>Spongospora</taxon>
    </lineage>
</organism>
<reference evidence="1" key="1">
    <citation type="submission" date="2015-04" db="EMBL/GenBank/DDBJ databases">
        <title>The genome sequence of the plant pathogenic Rhizarian Plasmodiophora brassicae reveals insights in its biotrophic life cycle and the origin of chitin synthesis.</title>
        <authorList>
            <person name="Schwelm A."/>
            <person name="Fogelqvist J."/>
            <person name="Knaust A."/>
            <person name="Julke S."/>
            <person name="Lilja T."/>
            <person name="Dhandapani V."/>
            <person name="Bonilla-Rosso G."/>
            <person name="Karlsson M."/>
            <person name="Shevchenko A."/>
            <person name="Choi S.R."/>
            <person name="Kim H.G."/>
            <person name="Park J.Y."/>
            <person name="Lim Y.P."/>
            <person name="Ludwig-Muller J."/>
            <person name="Dixelius C."/>
        </authorList>
    </citation>
    <scope>NUCLEOTIDE SEQUENCE</scope>
    <source>
        <tissue evidence="1">Potato root galls</tissue>
    </source>
</reference>